<reference evidence="1 2" key="1">
    <citation type="submission" date="2020-02" db="EMBL/GenBank/DDBJ databases">
        <authorList>
            <person name="Ferguson B K."/>
        </authorList>
    </citation>
    <scope>NUCLEOTIDE SEQUENCE [LARGE SCALE GENOMIC DNA]</scope>
</reference>
<evidence type="ECO:0000313" key="2">
    <source>
        <dbReference type="Proteomes" id="UP000479190"/>
    </source>
</evidence>
<dbReference type="Proteomes" id="UP000479190">
    <property type="component" value="Unassembled WGS sequence"/>
</dbReference>
<dbReference type="AlphaFoldDB" id="A0A6H5IR79"/>
<keyword evidence="2" id="KW-1185">Reference proteome</keyword>
<accession>A0A6H5IR79</accession>
<sequence>MVFDRVVPTSLSFFRQHLCMPDHFFHFKMMPKTQKHFKRNISTSLPHNLSTRCFRARDRKTLINGRQDGPKAAEPAAAHQQLHGRIHFFVRHTNGRTLSTMVWAQGAKSNLNLYIRSKSQYLAKVILRRENEAIHIHNPRVYRPHLVKDSLQPVVVVSDPFCHGIELYRLLNVVVNLKE</sequence>
<name>A0A6H5IR79_9HYME</name>
<protein>
    <submittedName>
        <fullName evidence="1">Uncharacterized protein</fullName>
    </submittedName>
</protein>
<gene>
    <name evidence="1" type="ORF">TBRA_LOCUS11124</name>
</gene>
<dbReference type="EMBL" id="CADCXV010000958">
    <property type="protein sequence ID" value="CAB0039381.1"/>
    <property type="molecule type" value="Genomic_DNA"/>
</dbReference>
<proteinExistence type="predicted"/>
<evidence type="ECO:0000313" key="1">
    <source>
        <dbReference type="EMBL" id="CAB0039381.1"/>
    </source>
</evidence>
<organism evidence="1 2">
    <name type="scientific">Trichogramma brassicae</name>
    <dbReference type="NCBI Taxonomy" id="86971"/>
    <lineage>
        <taxon>Eukaryota</taxon>
        <taxon>Metazoa</taxon>
        <taxon>Ecdysozoa</taxon>
        <taxon>Arthropoda</taxon>
        <taxon>Hexapoda</taxon>
        <taxon>Insecta</taxon>
        <taxon>Pterygota</taxon>
        <taxon>Neoptera</taxon>
        <taxon>Endopterygota</taxon>
        <taxon>Hymenoptera</taxon>
        <taxon>Apocrita</taxon>
        <taxon>Proctotrupomorpha</taxon>
        <taxon>Chalcidoidea</taxon>
        <taxon>Trichogrammatidae</taxon>
        <taxon>Trichogramma</taxon>
    </lineage>
</organism>